<feature type="non-terminal residue" evidence="2">
    <location>
        <position position="246"/>
    </location>
</feature>
<protein>
    <submittedName>
        <fullName evidence="2">(rape) hypothetical protein</fullName>
    </submittedName>
</protein>
<evidence type="ECO:0000313" key="2">
    <source>
        <dbReference type="EMBL" id="CAF1781732.1"/>
    </source>
</evidence>
<reference evidence="2" key="1">
    <citation type="submission" date="2021-01" db="EMBL/GenBank/DDBJ databases">
        <authorList>
            <consortium name="Genoscope - CEA"/>
            <person name="William W."/>
        </authorList>
    </citation>
    <scope>NUCLEOTIDE SEQUENCE</scope>
</reference>
<dbReference type="EMBL" id="HG994373">
    <property type="protein sequence ID" value="CAF1781732.1"/>
    <property type="molecule type" value="Genomic_DNA"/>
</dbReference>
<feature type="transmembrane region" description="Helical" evidence="1">
    <location>
        <begin position="7"/>
        <end position="30"/>
    </location>
</feature>
<keyword evidence="1" id="KW-0472">Membrane</keyword>
<keyword evidence="1" id="KW-0812">Transmembrane</keyword>
<accession>A0A816JHN8</accession>
<sequence length="246" mass="29604">MGIRKVILVLVLWIFVKFWNKISFWCFWYFNLLGVFVHHQNGSVTWARRCGNVWRLVCIRQIVSVGMVLWSVGKRLALYLGVWQERVRVDKLWWRPLRLRRWGERGLTWRLMEYTDWYNDGFDQQHEFEMVMEYERLQNFGFFGVIMMSIAGKYMYKGNGTVDLDNVWHVILHISFSLCKVLYGCHKELWKNCTFTGVIESKPLYCSEFTIFFSCDDCCGGFSHCSHNTWSFWDSLVMLLEYFLMM</sequence>
<gene>
    <name evidence="2" type="ORF">DARMORV10_C09P59980.1</name>
</gene>
<dbReference type="Proteomes" id="UP001295469">
    <property type="component" value="Chromosome C09"/>
</dbReference>
<dbReference type="AlphaFoldDB" id="A0A816JHN8"/>
<keyword evidence="1" id="KW-1133">Transmembrane helix</keyword>
<proteinExistence type="predicted"/>
<name>A0A816JHN8_BRANA</name>
<evidence type="ECO:0000256" key="1">
    <source>
        <dbReference type="SAM" id="Phobius"/>
    </source>
</evidence>
<organism evidence="2">
    <name type="scientific">Brassica napus</name>
    <name type="common">Rape</name>
    <dbReference type="NCBI Taxonomy" id="3708"/>
    <lineage>
        <taxon>Eukaryota</taxon>
        <taxon>Viridiplantae</taxon>
        <taxon>Streptophyta</taxon>
        <taxon>Embryophyta</taxon>
        <taxon>Tracheophyta</taxon>
        <taxon>Spermatophyta</taxon>
        <taxon>Magnoliopsida</taxon>
        <taxon>eudicotyledons</taxon>
        <taxon>Gunneridae</taxon>
        <taxon>Pentapetalae</taxon>
        <taxon>rosids</taxon>
        <taxon>malvids</taxon>
        <taxon>Brassicales</taxon>
        <taxon>Brassicaceae</taxon>
        <taxon>Brassiceae</taxon>
        <taxon>Brassica</taxon>
    </lineage>
</organism>